<feature type="non-terminal residue" evidence="1">
    <location>
        <position position="61"/>
    </location>
</feature>
<organism evidence="1 2">
    <name type="scientific">Chaenocephalus aceratus</name>
    <name type="common">Blackfin icefish</name>
    <name type="synonym">Chaenichthys aceratus</name>
    <dbReference type="NCBI Taxonomy" id="36190"/>
    <lineage>
        <taxon>Eukaryota</taxon>
        <taxon>Metazoa</taxon>
        <taxon>Chordata</taxon>
        <taxon>Craniata</taxon>
        <taxon>Vertebrata</taxon>
        <taxon>Euteleostomi</taxon>
        <taxon>Actinopterygii</taxon>
        <taxon>Neopterygii</taxon>
        <taxon>Teleostei</taxon>
        <taxon>Neoteleostei</taxon>
        <taxon>Acanthomorphata</taxon>
        <taxon>Eupercaria</taxon>
        <taxon>Perciformes</taxon>
        <taxon>Notothenioidei</taxon>
        <taxon>Channichthyidae</taxon>
        <taxon>Chaenocephalus</taxon>
    </lineage>
</organism>
<evidence type="ECO:0000313" key="1">
    <source>
        <dbReference type="EMBL" id="KAI4831551.1"/>
    </source>
</evidence>
<reference evidence="1" key="1">
    <citation type="submission" date="2022-05" db="EMBL/GenBank/DDBJ databases">
        <title>Chromosome-level genome of Chaenocephalus aceratus.</title>
        <authorList>
            <person name="Park H."/>
        </authorList>
    </citation>
    <scope>NUCLEOTIDE SEQUENCE</scope>
    <source>
        <strain evidence="1">KU_202001</strain>
    </source>
</reference>
<gene>
    <name evidence="1" type="ORF">KUCAC02_001088</name>
</gene>
<dbReference type="Proteomes" id="UP001057452">
    <property type="component" value="Chromosome 2"/>
</dbReference>
<name>A0ACB9XWI0_CHAAC</name>
<proteinExistence type="predicted"/>
<dbReference type="EMBL" id="CM043786">
    <property type="protein sequence ID" value="KAI4831551.1"/>
    <property type="molecule type" value="Genomic_DNA"/>
</dbReference>
<accession>A0ACB9XWI0</accession>
<sequence>SVQTTGSGSIRAFECSQNFTNSHRRKMHRNPRSSTVMTDRYSKRASDSLLGAAPRPFSLPG</sequence>
<comment type="caution">
    <text evidence="1">The sequence shown here is derived from an EMBL/GenBank/DDBJ whole genome shotgun (WGS) entry which is preliminary data.</text>
</comment>
<feature type="non-terminal residue" evidence="1">
    <location>
        <position position="1"/>
    </location>
</feature>
<evidence type="ECO:0000313" key="2">
    <source>
        <dbReference type="Proteomes" id="UP001057452"/>
    </source>
</evidence>
<keyword evidence="2" id="KW-1185">Reference proteome</keyword>
<protein>
    <submittedName>
        <fullName evidence="1">Uncharacterized protein</fullName>
    </submittedName>
</protein>